<feature type="region of interest" description="Disordered" evidence="5">
    <location>
        <begin position="298"/>
        <end position="348"/>
    </location>
</feature>
<feature type="compositionally biased region" description="Pro residues" evidence="5">
    <location>
        <begin position="530"/>
        <end position="544"/>
    </location>
</feature>
<sequence length="626" mass="65225">MTADMVSIAARSRRRRQHLRHRRQAPLHTGSLLPLGHSAPYTELRRLESSAGTSLSPSPSNNDASIPAKNDTPARSVPLQSVTDIHPIGVPSPGVTHNPIPNVTDITPSPSAAAQVNEATDDAHKQTARQTQEGTDGAIPTPPKNQDSSGAPSGDTAPAPSPIPTTTPEVGPPASSRTPDPAPSTNPAPKWTPSSEPAPPAQTPSNDSFAFQTQEVWQPSPGPPTTQEWATGPTQQTLSQPSQAPDIDASAEPTRPADTPDNPTNTGVIAGIIGTVSSSSSALASSSTVAVAGMASSPSTARAGTTLPPKVQPTSPSVTASGSRSTSSSATASNSAQAASAGSENESLSTGEKVGIAIGVIAAVGVALFVIMFCIRRRKRSNIISNPAGSNPYAFSSYGAAVEKGGASDLRRKGTQHSVLDFSDGPLPNQRTRWRRLSTLAVPFAAKETRSRGSVAGPGLAGVGSNPTGRDSTNPSFDQTVGTYPYALSESGDDHNKVMPVDDDASRFRNTHYEEWLTYDNAGLFNSPAASPPGPAHPTDPTSPIPQVRQPQARRVPVPPLDVDPFADPPMPPTRPAPSRTRTLNNMYGVYTEEEPVVQHLPYRVTPPPVQAQFAQPQCAMVGHAV</sequence>
<keyword evidence="8" id="KW-1185">Reference proteome</keyword>
<feature type="region of interest" description="Disordered" evidence="5">
    <location>
        <begin position="524"/>
        <end position="582"/>
    </location>
</feature>
<keyword evidence="2 6" id="KW-0812">Transmembrane</keyword>
<feature type="region of interest" description="Disordered" evidence="5">
    <location>
        <begin position="451"/>
        <end position="477"/>
    </location>
</feature>
<dbReference type="GO" id="GO:0016020">
    <property type="term" value="C:membrane"/>
    <property type="evidence" value="ECO:0007669"/>
    <property type="project" value="UniProtKB-SubCell"/>
</dbReference>
<comment type="subcellular location">
    <subcellularLocation>
        <location evidence="1">Membrane</location>
        <topology evidence="1">Single-pass membrane protein</topology>
    </subcellularLocation>
</comment>
<dbReference type="PANTHER" id="PTHR15549:SF26">
    <property type="entry name" value="AXIAL BUDDING PATTERN PROTEIN 2-RELATED"/>
    <property type="match status" value="1"/>
</dbReference>
<name>A0AAD3TSU1_9TREE</name>
<reference evidence="7" key="2">
    <citation type="submission" date="2023-06" db="EMBL/GenBank/DDBJ databases">
        <authorList>
            <person name="Kobayashi Y."/>
            <person name="Kayamori A."/>
            <person name="Aoki K."/>
            <person name="Shiwa Y."/>
            <person name="Fujita N."/>
            <person name="Sugita T."/>
            <person name="Iwasaki W."/>
            <person name="Tanaka N."/>
            <person name="Takashima M."/>
        </authorList>
    </citation>
    <scope>NUCLEOTIDE SEQUENCE</scope>
    <source>
        <strain evidence="7">HIS016</strain>
    </source>
</reference>
<keyword evidence="3 6" id="KW-1133">Transmembrane helix</keyword>
<dbReference type="InterPro" id="IPR051694">
    <property type="entry name" value="Immunoregulatory_rcpt-like"/>
</dbReference>
<comment type="caution">
    <text evidence="7">The sequence shown here is derived from an EMBL/GenBank/DDBJ whole genome shotgun (WGS) entry which is preliminary data.</text>
</comment>
<evidence type="ECO:0000256" key="3">
    <source>
        <dbReference type="ARBA" id="ARBA00022989"/>
    </source>
</evidence>
<dbReference type="AlphaFoldDB" id="A0AAD3TSU1"/>
<feature type="compositionally biased region" description="Basic residues" evidence="5">
    <location>
        <begin position="11"/>
        <end position="25"/>
    </location>
</feature>
<feature type="compositionally biased region" description="Polar residues" evidence="5">
    <location>
        <begin position="465"/>
        <end position="477"/>
    </location>
</feature>
<evidence type="ECO:0008006" key="9">
    <source>
        <dbReference type="Google" id="ProtNLM"/>
    </source>
</evidence>
<feature type="compositionally biased region" description="Polar residues" evidence="5">
    <location>
        <begin position="225"/>
        <end position="243"/>
    </location>
</feature>
<evidence type="ECO:0000256" key="2">
    <source>
        <dbReference type="ARBA" id="ARBA00022692"/>
    </source>
</evidence>
<evidence type="ECO:0000256" key="5">
    <source>
        <dbReference type="SAM" id="MobiDB-lite"/>
    </source>
</evidence>
<evidence type="ECO:0000313" key="8">
    <source>
        <dbReference type="Proteomes" id="UP001222932"/>
    </source>
</evidence>
<feature type="compositionally biased region" description="Low complexity" evidence="5">
    <location>
        <begin position="314"/>
        <end position="343"/>
    </location>
</feature>
<feature type="compositionally biased region" description="Polar residues" evidence="5">
    <location>
        <begin position="99"/>
        <end position="118"/>
    </location>
</feature>
<dbReference type="EMBL" id="BTCM01000003">
    <property type="protein sequence ID" value="GMK56222.1"/>
    <property type="molecule type" value="Genomic_DNA"/>
</dbReference>
<feature type="transmembrane region" description="Helical" evidence="6">
    <location>
        <begin position="354"/>
        <end position="375"/>
    </location>
</feature>
<keyword evidence="4 6" id="KW-0472">Membrane</keyword>
<reference evidence="7" key="1">
    <citation type="journal article" date="2023" name="BMC Genomics">
        <title>Chromosome-level genome assemblies of Cutaneotrichosporon spp. (Trichosporonales, Basidiomycota) reveal imbalanced evolution between nucleotide sequences and chromosome synteny.</title>
        <authorList>
            <person name="Kobayashi Y."/>
            <person name="Kayamori A."/>
            <person name="Aoki K."/>
            <person name="Shiwa Y."/>
            <person name="Matsutani M."/>
            <person name="Fujita N."/>
            <person name="Sugita T."/>
            <person name="Iwasaki W."/>
            <person name="Tanaka N."/>
            <person name="Takashima M."/>
        </authorList>
    </citation>
    <scope>NUCLEOTIDE SEQUENCE</scope>
    <source>
        <strain evidence="7">HIS016</strain>
    </source>
</reference>
<gene>
    <name evidence="7" type="ORF">CspeluHIS016_0300620</name>
</gene>
<dbReference type="PANTHER" id="PTHR15549">
    <property type="entry name" value="PAIRED IMMUNOGLOBULIN-LIKE TYPE 2 RECEPTOR"/>
    <property type="match status" value="1"/>
</dbReference>
<feature type="compositionally biased region" description="Low complexity" evidence="5">
    <location>
        <begin position="545"/>
        <end position="556"/>
    </location>
</feature>
<accession>A0AAD3TSU1</accession>
<evidence type="ECO:0000313" key="7">
    <source>
        <dbReference type="EMBL" id="GMK56222.1"/>
    </source>
</evidence>
<protein>
    <recommendedName>
        <fullName evidence="9">Mid2 domain-containing protein</fullName>
    </recommendedName>
</protein>
<organism evidence="7 8">
    <name type="scientific">Cutaneotrichosporon spelunceum</name>
    <dbReference type="NCBI Taxonomy" id="1672016"/>
    <lineage>
        <taxon>Eukaryota</taxon>
        <taxon>Fungi</taxon>
        <taxon>Dikarya</taxon>
        <taxon>Basidiomycota</taxon>
        <taxon>Agaricomycotina</taxon>
        <taxon>Tremellomycetes</taxon>
        <taxon>Trichosporonales</taxon>
        <taxon>Trichosporonaceae</taxon>
        <taxon>Cutaneotrichosporon</taxon>
    </lineage>
</organism>
<feature type="region of interest" description="Disordered" evidence="5">
    <location>
        <begin position="1"/>
        <end position="269"/>
    </location>
</feature>
<feature type="compositionally biased region" description="Low complexity" evidence="5">
    <location>
        <begin position="49"/>
        <end position="60"/>
    </location>
</feature>
<feature type="compositionally biased region" description="Pro residues" evidence="5">
    <location>
        <begin position="557"/>
        <end position="576"/>
    </location>
</feature>
<evidence type="ECO:0000256" key="1">
    <source>
        <dbReference type="ARBA" id="ARBA00004167"/>
    </source>
</evidence>
<dbReference type="Proteomes" id="UP001222932">
    <property type="component" value="Unassembled WGS sequence"/>
</dbReference>
<evidence type="ECO:0000256" key="4">
    <source>
        <dbReference type="ARBA" id="ARBA00023136"/>
    </source>
</evidence>
<proteinExistence type="predicted"/>
<evidence type="ECO:0000256" key="6">
    <source>
        <dbReference type="SAM" id="Phobius"/>
    </source>
</evidence>
<dbReference type="GO" id="GO:0071944">
    <property type="term" value="C:cell periphery"/>
    <property type="evidence" value="ECO:0007669"/>
    <property type="project" value="UniProtKB-ARBA"/>
</dbReference>
<feature type="compositionally biased region" description="Polar residues" evidence="5">
    <location>
        <begin position="203"/>
        <end position="217"/>
    </location>
</feature>